<sequence>MRIPVADNKVRLIEFKLSWDLSTIFELMAGSISSRPGRISIPQHEMEKEL</sequence>
<dbReference type="Proteomes" id="UP000014585">
    <property type="component" value="Unassembled WGS sequence"/>
</dbReference>
<dbReference type="EMBL" id="ATDT01000006">
    <property type="protein sequence ID" value="EPF18417.1"/>
    <property type="molecule type" value="Genomic_DNA"/>
</dbReference>
<accession>S3JDZ2</accession>
<gene>
    <name evidence="1" type="ORF">HMPREF0201_01011</name>
</gene>
<reference evidence="1 2" key="1">
    <citation type="submission" date="2013-04" db="EMBL/GenBank/DDBJ databases">
        <authorList>
            <person name="Weinstock G."/>
            <person name="Sodergren E."/>
            <person name="Lobos E.A."/>
            <person name="Fulton L."/>
            <person name="Fulton R."/>
            <person name="Courtney L."/>
            <person name="Fronick C."/>
            <person name="O'Laughlin M."/>
            <person name="Godfrey J."/>
            <person name="Wilson R.M."/>
            <person name="Miner T."/>
            <person name="Farmer C."/>
            <person name="Delehaunty K."/>
            <person name="Cordes M."/>
            <person name="Minx P."/>
            <person name="Tomlinson C."/>
            <person name="Chen J."/>
            <person name="Wollam A."/>
            <person name="Pepin K.H."/>
            <person name="Palsikar V.B."/>
            <person name="Zhang X."/>
            <person name="Suruliraj S."/>
            <person name="Perna N.T."/>
            <person name="Plunkett G."/>
            <person name="Warren W."/>
            <person name="Mitreva M."/>
            <person name="Mardis E.R."/>
            <person name="Wilson R.K."/>
        </authorList>
    </citation>
    <scope>NUCLEOTIDE SEQUENCE [LARGE SCALE GENOMIC DNA]</scope>
    <source>
        <strain evidence="1 2">DSM 4568</strain>
    </source>
</reference>
<proteinExistence type="predicted"/>
<comment type="caution">
    <text evidence="1">The sequence shown here is derived from an EMBL/GenBank/DDBJ whole genome shotgun (WGS) entry which is preliminary data.</text>
</comment>
<protein>
    <submittedName>
        <fullName evidence="1">Uncharacterized protein</fullName>
    </submittedName>
</protein>
<evidence type="ECO:0000313" key="1">
    <source>
        <dbReference type="EMBL" id="EPF18417.1"/>
    </source>
</evidence>
<dbReference type="AlphaFoldDB" id="S3JDZ2"/>
<dbReference type="HOGENOM" id="CLU_3115925_0_0_6"/>
<name>S3JDZ2_9ENTR</name>
<organism evidence="1 2">
    <name type="scientific">Cedecea davisae DSM 4568</name>
    <dbReference type="NCBI Taxonomy" id="566551"/>
    <lineage>
        <taxon>Bacteria</taxon>
        <taxon>Pseudomonadati</taxon>
        <taxon>Pseudomonadota</taxon>
        <taxon>Gammaproteobacteria</taxon>
        <taxon>Enterobacterales</taxon>
        <taxon>Enterobacteriaceae</taxon>
        <taxon>Cedecea</taxon>
    </lineage>
</organism>
<evidence type="ECO:0000313" key="2">
    <source>
        <dbReference type="Proteomes" id="UP000014585"/>
    </source>
</evidence>